<dbReference type="STRING" id="76123.AS203_08080"/>
<organism evidence="1 2">
    <name type="scientific">Hoylesella enoeca</name>
    <dbReference type="NCBI Taxonomy" id="76123"/>
    <lineage>
        <taxon>Bacteria</taxon>
        <taxon>Pseudomonadati</taxon>
        <taxon>Bacteroidota</taxon>
        <taxon>Bacteroidia</taxon>
        <taxon>Bacteroidales</taxon>
        <taxon>Prevotellaceae</taxon>
        <taxon>Hoylesella</taxon>
    </lineage>
</organism>
<gene>
    <name evidence="1" type="ORF">AS203_08080</name>
</gene>
<dbReference type="Proteomes" id="UP000056252">
    <property type="component" value="Chromosome"/>
</dbReference>
<accession>A0A0S2KLR0</accession>
<protein>
    <recommendedName>
        <fullName evidence="3">Bacteroidetes PKD-like domain-containing protein</fullName>
    </recommendedName>
</protein>
<name>A0A0S2KLR0_9BACT</name>
<proteinExistence type="predicted"/>
<evidence type="ECO:0000313" key="2">
    <source>
        <dbReference type="Proteomes" id="UP000056252"/>
    </source>
</evidence>
<dbReference type="KEGG" id="peo:AS203_08080"/>
<evidence type="ECO:0008006" key="3">
    <source>
        <dbReference type="Google" id="ProtNLM"/>
    </source>
</evidence>
<dbReference type="Pfam" id="PF16407">
    <property type="entry name" value="PKD_2"/>
    <property type="match status" value="1"/>
</dbReference>
<dbReference type="EMBL" id="CP013195">
    <property type="protein sequence ID" value="ALO49043.1"/>
    <property type="molecule type" value="Genomic_DNA"/>
</dbReference>
<dbReference type="AlphaFoldDB" id="A0A0S2KLR0"/>
<dbReference type="eggNOG" id="COG0526">
    <property type="taxonomic scope" value="Bacteria"/>
</dbReference>
<evidence type="ECO:0000313" key="1">
    <source>
        <dbReference type="EMBL" id="ALO49043.1"/>
    </source>
</evidence>
<keyword evidence="2" id="KW-1185">Reference proteome</keyword>
<sequence length="491" mass="55622">MAVLLLSSCFSDKGNYDYKDPINIRIEGVQANYTVSPTGDRLQISPKVYPEDRQYDFFWLVVPSSASWNEQVDTISHQRDLNYKVNLSVGNYKLRLCATDRSTGVFAYEEYDLYVTTDMGIGWWVLKSENDSADIDFFSDTKTKPNIVQAANGHHLQGTGQNLYFTFNYWDFDESAQRDKRVNAVFVASSKDLAALDYFTGKIIRDYDHLFIEAPSRREVRDMFAGPSDVHVYVGDNIYTLFNSRYDVYKQFVIKTLGDYDISPIRHSGRSLPLLFNKKNSSFCSVSRTSASVNYFVDGTGPLSPKNMNIDLLFMGGSTTSAYNQGDVAMAIVKQKDTGKYSLLTLNGQPSTMDLNPIKTVESLDGSLNMLQADYRTLNQNNRIIYFAKDNKLYSCNLDNKVETAQDISWGANETITYMEFLKYSPYGFDSTWFDYLAVATTTNGNYKLYLYPVNAGKVQAAVKVLEGKGRVKRACFMSQTKTGIYTSTLF</sequence>
<reference evidence="2" key="1">
    <citation type="submission" date="2015-11" db="EMBL/GenBank/DDBJ databases">
        <authorList>
            <person name="Holder M.E."/>
            <person name="Ajami N.J."/>
            <person name="Petrosino J.F."/>
        </authorList>
    </citation>
    <scope>NUCLEOTIDE SEQUENCE [LARGE SCALE GENOMIC DNA]</scope>
    <source>
        <strain evidence="2">F0113</strain>
    </source>
</reference>
<dbReference type="InterPro" id="IPR032183">
    <property type="entry name" value="PKD-like"/>
</dbReference>